<evidence type="ECO:0000256" key="2">
    <source>
        <dbReference type="SAM" id="SignalP"/>
    </source>
</evidence>
<dbReference type="CDD" id="cd08501">
    <property type="entry name" value="PBP2_Lpqw"/>
    <property type="match status" value="1"/>
</dbReference>
<dbReference type="RefSeq" id="WP_015068995.1">
    <property type="nucleotide sequence ID" value="NC_019395.1"/>
</dbReference>
<evidence type="ECO:0000313" key="5">
    <source>
        <dbReference type="Proteomes" id="UP000000214"/>
    </source>
</evidence>
<reference evidence="4 5" key="1">
    <citation type="journal article" date="2012" name="BMC Genomics">
        <title>The genome sequence of Propionibacterium acidipropionici provides insights into its biotechnological and industrial potential.</title>
        <authorList>
            <person name="Parizzi L.P."/>
            <person name="Grassi M.C."/>
            <person name="Llerena L.A."/>
            <person name="Carazzolle M.F."/>
            <person name="Queiroz V.L."/>
            <person name="Lunardi I."/>
            <person name="Zeidler A.F."/>
            <person name="Teixeira P.J."/>
            <person name="Mieczkowski P."/>
            <person name="Rincones J."/>
            <person name="Pereira G.A."/>
        </authorList>
    </citation>
    <scope>NUCLEOTIDE SEQUENCE [LARGE SCALE GENOMIC DNA]</scope>
    <source>
        <strain evidence="5">ATCC 4875 / DSM 20272 / JCM 6432 / NBRC 12425 / NCIMB 8070</strain>
    </source>
</reference>
<dbReference type="SUPFAM" id="SSF53850">
    <property type="entry name" value="Periplasmic binding protein-like II"/>
    <property type="match status" value="1"/>
</dbReference>
<dbReference type="GeneID" id="88084193"/>
<feature type="signal peptide" evidence="2">
    <location>
        <begin position="1"/>
        <end position="29"/>
    </location>
</feature>
<proteinExistence type="predicted"/>
<feature type="compositionally biased region" description="Low complexity" evidence="1">
    <location>
        <begin position="35"/>
        <end position="48"/>
    </location>
</feature>
<evidence type="ECO:0000313" key="4">
    <source>
        <dbReference type="EMBL" id="AFV88078.1"/>
    </source>
</evidence>
<dbReference type="Gene3D" id="3.90.76.10">
    <property type="entry name" value="Dipeptide-binding Protein, Domain 1"/>
    <property type="match status" value="1"/>
</dbReference>
<dbReference type="HOGENOM" id="CLU_017028_11_1_11"/>
<name>K7RT54_ACIA4</name>
<dbReference type="InterPro" id="IPR000914">
    <property type="entry name" value="SBP_5_dom"/>
</dbReference>
<organism evidence="4 5">
    <name type="scientific">Acidipropionibacterium acidipropionici (strain ATCC 4875 / DSM 20272 / JCM 6432 / NBRC 12425 / NCIMB 8070 / 4)</name>
    <name type="common">Propionibacterium acidipropionici</name>
    <dbReference type="NCBI Taxonomy" id="1171373"/>
    <lineage>
        <taxon>Bacteria</taxon>
        <taxon>Bacillati</taxon>
        <taxon>Actinomycetota</taxon>
        <taxon>Actinomycetes</taxon>
        <taxon>Propionibacteriales</taxon>
        <taxon>Propionibacteriaceae</taxon>
        <taxon>Acidipropionibacterium</taxon>
    </lineage>
</organism>
<dbReference type="PROSITE" id="PS51257">
    <property type="entry name" value="PROKAR_LIPOPROTEIN"/>
    <property type="match status" value="1"/>
</dbReference>
<keyword evidence="2" id="KW-0732">Signal</keyword>
<dbReference type="STRING" id="1171373.PACID_02280"/>
<dbReference type="PANTHER" id="PTHR30290">
    <property type="entry name" value="PERIPLASMIC BINDING COMPONENT OF ABC TRANSPORTER"/>
    <property type="match status" value="1"/>
</dbReference>
<feature type="chain" id="PRO_5039001937" evidence="2">
    <location>
        <begin position="30"/>
        <end position="572"/>
    </location>
</feature>
<dbReference type="KEGG" id="pbo:PACID_02280"/>
<dbReference type="EMBL" id="CP003493">
    <property type="protein sequence ID" value="AFV88078.1"/>
    <property type="molecule type" value="Genomic_DNA"/>
</dbReference>
<dbReference type="Gene3D" id="3.10.105.10">
    <property type="entry name" value="Dipeptide-binding Protein, Domain 3"/>
    <property type="match status" value="1"/>
</dbReference>
<dbReference type="AlphaFoldDB" id="K7RT54"/>
<accession>K7RT54</accession>
<sequence>MTHRSPAGRRPAARLTSAAAGLVALSLVAAGCSAGSSTGSDSSTPRSTAAIGKTDYNPQPYEKLKDGGSYTTAGSFSGDDTQGLPWNLNTTLTGSRIWSWYNPVAITYSPTGEVQINKDYYTGATAKTVGGKQVVTITINPKAQFNDGSPIDWHAIESTWKVANGSNKNFQVGSTNGYDQIESVRKGTDDRQAVITFSTPYTAWPALFSNFINPKAATVANFNGAYSNKLEPQWGAGPYTVSSYDPNSKKIVFTRNPKWWGRKGKLDKRIYLDYPNAQAQVNAYKNGQLDYTSVSTPEDLSEVKNVKGAQIRQGGSPFQYSLFLNGKSPILSDVAVRHAVLAAVDRKQIADIQFQGLDYSEPLRGSALYYGFQKGYQDNVAAVLKSGASEASKILEAAGWKKGSDGIRVKNGKPLTISYTIFSDTALDKATAASLAASEKKAGINLKITTLDASQWASTINGGKFDTVLSGNRSTDPFGSFNLSSTYGSKNAANITGVGSPALDKEISAVNAIPDPTKQVQQANQVERKALSLYGQLPLYSGPSTYSVKKGLANVGATLLYSPLPETIGYQK</sequence>
<dbReference type="eggNOG" id="COG0747">
    <property type="taxonomic scope" value="Bacteria"/>
</dbReference>
<gene>
    <name evidence="4" type="ordered locus">PACID_02280</name>
</gene>
<dbReference type="Proteomes" id="UP000000214">
    <property type="component" value="Chromosome"/>
</dbReference>
<feature type="region of interest" description="Disordered" evidence="1">
    <location>
        <begin position="35"/>
        <end position="76"/>
    </location>
</feature>
<dbReference type="Pfam" id="PF00496">
    <property type="entry name" value="SBP_bac_5"/>
    <property type="match status" value="1"/>
</dbReference>
<dbReference type="GO" id="GO:0015833">
    <property type="term" value="P:peptide transport"/>
    <property type="evidence" value="ECO:0007669"/>
    <property type="project" value="TreeGrafter"/>
</dbReference>
<protein>
    <submittedName>
        <fullName evidence="4">Extracellular solute-binding protein family 5 protein</fullName>
    </submittedName>
</protein>
<dbReference type="Gene3D" id="3.40.190.10">
    <property type="entry name" value="Periplasmic binding protein-like II"/>
    <property type="match status" value="1"/>
</dbReference>
<dbReference type="PANTHER" id="PTHR30290:SF65">
    <property type="entry name" value="MONOACYL PHOSPHATIDYLINOSITOL TETRAMANNOSIDE-BINDING PROTEIN LPQW-RELATED"/>
    <property type="match status" value="1"/>
</dbReference>
<evidence type="ECO:0000259" key="3">
    <source>
        <dbReference type="Pfam" id="PF00496"/>
    </source>
</evidence>
<feature type="domain" description="Solute-binding protein family 5" evidence="3">
    <location>
        <begin position="131"/>
        <end position="493"/>
    </location>
</feature>
<dbReference type="InterPro" id="IPR039424">
    <property type="entry name" value="SBP_5"/>
</dbReference>
<dbReference type="GO" id="GO:1904680">
    <property type="term" value="F:peptide transmembrane transporter activity"/>
    <property type="evidence" value="ECO:0007669"/>
    <property type="project" value="TreeGrafter"/>
</dbReference>
<dbReference type="PATRIC" id="fig|1171373.8.peg.228"/>
<evidence type="ECO:0000256" key="1">
    <source>
        <dbReference type="SAM" id="MobiDB-lite"/>
    </source>
</evidence>